<proteinExistence type="predicted"/>
<comment type="caution">
    <text evidence="1">The sequence shown here is derived from an EMBL/GenBank/DDBJ whole genome shotgun (WGS) entry which is preliminary data.</text>
</comment>
<accession>A0AA88XTX2</accession>
<name>A0AA88XTX2_PINIB</name>
<gene>
    <name evidence="1" type="ORF">FSP39_008316</name>
</gene>
<evidence type="ECO:0000313" key="2">
    <source>
        <dbReference type="Proteomes" id="UP001186944"/>
    </source>
</evidence>
<reference evidence="1" key="1">
    <citation type="submission" date="2019-08" db="EMBL/GenBank/DDBJ databases">
        <title>The improved chromosome-level genome for the pearl oyster Pinctada fucata martensii using PacBio sequencing and Hi-C.</title>
        <authorList>
            <person name="Zheng Z."/>
        </authorList>
    </citation>
    <scope>NUCLEOTIDE SEQUENCE</scope>
    <source>
        <strain evidence="1">ZZ-2019</strain>
        <tissue evidence="1">Adductor muscle</tissue>
    </source>
</reference>
<protein>
    <submittedName>
        <fullName evidence="1">Uncharacterized protein</fullName>
    </submittedName>
</protein>
<organism evidence="1 2">
    <name type="scientific">Pinctada imbricata</name>
    <name type="common">Atlantic pearl-oyster</name>
    <name type="synonym">Pinctada martensii</name>
    <dbReference type="NCBI Taxonomy" id="66713"/>
    <lineage>
        <taxon>Eukaryota</taxon>
        <taxon>Metazoa</taxon>
        <taxon>Spiralia</taxon>
        <taxon>Lophotrochozoa</taxon>
        <taxon>Mollusca</taxon>
        <taxon>Bivalvia</taxon>
        <taxon>Autobranchia</taxon>
        <taxon>Pteriomorphia</taxon>
        <taxon>Pterioida</taxon>
        <taxon>Pterioidea</taxon>
        <taxon>Pteriidae</taxon>
        <taxon>Pinctada</taxon>
    </lineage>
</organism>
<dbReference type="Proteomes" id="UP001186944">
    <property type="component" value="Unassembled WGS sequence"/>
</dbReference>
<evidence type="ECO:0000313" key="1">
    <source>
        <dbReference type="EMBL" id="KAK3087608.1"/>
    </source>
</evidence>
<dbReference type="AlphaFoldDB" id="A0AA88XTX2"/>
<dbReference type="EMBL" id="VSWD01000011">
    <property type="protein sequence ID" value="KAK3087608.1"/>
    <property type="molecule type" value="Genomic_DNA"/>
</dbReference>
<sequence>MQAPEDDLGKTEGLCGNWLKIPDPVGALVGKDGVKYTDKQTDQFTTSWNNVFNFIRLTPNTSMFDKIHKPDTHLKLEHQYCSCKEKTVDCTKGLGADNPNKKVCAGGKCLTPTFIQNIIRRDIADDYIPENVKASTFGLR</sequence>
<keyword evidence="2" id="KW-1185">Reference proteome</keyword>